<comment type="caution">
    <text evidence="1">The sequence shown here is derived from an EMBL/GenBank/DDBJ whole genome shotgun (WGS) entry which is preliminary data.</text>
</comment>
<evidence type="ECO:0000313" key="1">
    <source>
        <dbReference type="EMBL" id="MPM79413.1"/>
    </source>
</evidence>
<dbReference type="AlphaFoldDB" id="A0A645CR66"/>
<protein>
    <submittedName>
        <fullName evidence="1">Uncharacterized protein</fullName>
    </submittedName>
</protein>
<proteinExistence type="predicted"/>
<gene>
    <name evidence="1" type="ORF">SDC9_126446</name>
</gene>
<name>A0A645CR66_9ZZZZ</name>
<sequence>MSDQIVLKAGDQTVAVGDSDDLELRWRPVDDAERNTLSRSLLKICTACNAVRTGYSECVLTYRECAPVKLIGYRFTVEYQIKSTYIGTFDGRL</sequence>
<reference evidence="1" key="1">
    <citation type="submission" date="2019-08" db="EMBL/GenBank/DDBJ databases">
        <authorList>
            <person name="Kucharzyk K."/>
            <person name="Murdoch R.W."/>
            <person name="Higgins S."/>
            <person name="Loffler F."/>
        </authorList>
    </citation>
    <scope>NUCLEOTIDE SEQUENCE</scope>
</reference>
<organism evidence="1">
    <name type="scientific">bioreactor metagenome</name>
    <dbReference type="NCBI Taxonomy" id="1076179"/>
    <lineage>
        <taxon>unclassified sequences</taxon>
        <taxon>metagenomes</taxon>
        <taxon>ecological metagenomes</taxon>
    </lineage>
</organism>
<dbReference type="EMBL" id="VSSQ01029327">
    <property type="protein sequence ID" value="MPM79413.1"/>
    <property type="molecule type" value="Genomic_DNA"/>
</dbReference>
<accession>A0A645CR66</accession>